<name>A0A316AMT5_9BACT</name>
<evidence type="ECO:0000313" key="2">
    <source>
        <dbReference type="Proteomes" id="UP000245880"/>
    </source>
</evidence>
<protein>
    <submittedName>
        <fullName evidence="1">Uncharacterized protein</fullName>
    </submittedName>
</protein>
<dbReference type="EMBL" id="QGDT01000003">
    <property type="protein sequence ID" value="PWJ59043.1"/>
    <property type="molecule type" value="Genomic_DNA"/>
</dbReference>
<gene>
    <name evidence="1" type="ORF">CLV98_103416</name>
</gene>
<comment type="caution">
    <text evidence="1">The sequence shown here is derived from an EMBL/GenBank/DDBJ whole genome shotgun (WGS) entry which is preliminary data.</text>
</comment>
<dbReference type="Proteomes" id="UP000245880">
    <property type="component" value="Unassembled WGS sequence"/>
</dbReference>
<keyword evidence="2" id="KW-1185">Reference proteome</keyword>
<proteinExistence type="predicted"/>
<accession>A0A316AMT5</accession>
<dbReference type="OrthoDB" id="1059469at2"/>
<organism evidence="1 2">
    <name type="scientific">Dyadobacter jejuensis</name>
    <dbReference type="NCBI Taxonomy" id="1082580"/>
    <lineage>
        <taxon>Bacteria</taxon>
        <taxon>Pseudomonadati</taxon>
        <taxon>Bacteroidota</taxon>
        <taxon>Cytophagia</taxon>
        <taxon>Cytophagales</taxon>
        <taxon>Spirosomataceae</taxon>
        <taxon>Dyadobacter</taxon>
    </lineage>
</organism>
<evidence type="ECO:0000313" key="1">
    <source>
        <dbReference type="EMBL" id="PWJ59043.1"/>
    </source>
</evidence>
<dbReference type="AlphaFoldDB" id="A0A316AMT5"/>
<sequence length="523" mass="59717">MKHRGYYWIGLVLALALYVSGQIGYAQEIKRIEIPTEGNTESIQTIPLGHEGVIVVSKPNKGAFLVQKFNSELSNIWSIEGPIEPSLQFISSSFDGHSVFLLFGKNRSVYYTIVKVNIGPGFLETFQIETVAKFEITDFVTLGYSMFMAGTIRNEAVLLHSRLDNAQTRLLPTAIKGSTVIQSLELDAVNRLVNVNFAIKKNRQTKIMVRAYTEDGQQAIEIQQTPDQDYSLLNGRIQILNDSTQLLVGTYGYRNMQSSNASASQGLYISKFIRQKEVYTRYHSFTDFENFFSYMNDRQQEKLERRIDRKKESGQDLKLNYRLLMHDLKPDGENFLLTAEVFYPEFTYRTSGMGSGYSNLMGYSFGRGLYNPYLYNPMYAGRGYNQQVFDGFTYTHAIIAGISPKGDLLWDNSISFDEMKSMELRQKIKVQNEPNGQLTVAYSKEGSIKTTVIQQDKVISAERSITVPSTHAGDKIKKTTTDDVDYWFDQYFLAWGVQRITNNKASEQNRGRRNVFYLTKLAF</sequence>
<dbReference type="RefSeq" id="WP_109673944.1">
    <property type="nucleotide sequence ID" value="NZ_QGDT01000003.1"/>
</dbReference>
<reference evidence="1 2" key="1">
    <citation type="submission" date="2018-03" db="EMBL/GenBank/DDBJ databases">
        <title>Genomic Encyclopedia of Archaeal and Bacterial Type Strains, Phase II (KMG-II): from individual species to whole genera.</title>
        <authorList>
            <person name="Goeker M."/>
        </authorList>
    </citation>
    <scope>NUCLEOTIDE SEQUENCE [LARGE SCALE GENOMIC DNA]</scope>
    <source>
        <strain evidence="1 2">DSM 100346</strain>
    </source>
</reference>